<dbReference type="GO" id="GO:0000160">
    <property type="term" value="P:phosphorelay signal transduction system"/>
    <property type="evidence" value="ECO:0007669"/>
    <property type="project" value="InterPro"/>
</dbReference>
<dbReference type="AlphaFoldDB" id="A0A4Q5J4A3"/>
<dbReference type="PANTHER" id="PTHR43228:SF1">
    <property type="entry name" value="TWO-COMPONENT RESPONSE REGULATOR ARR22"/>
    <property type="match status" value="1"/>
</dbReference>
<dbReference type="PANTHER" id="PTHR43228">
    <property type="entry name" value="TWO-COMPONENT RESPONSE REGULATOR"/>
    <property type="match status" value="1"/>
</dbReference>
<dbReference type="PROSITE" id="PS50110">
    <property type="entry name" value="RESPONSE_REGULATORY"/>
    <property type="match status" value="1"/>
</dbReference>
<dbReference type="Pfam" id="PF00072">
    <property type="entry name" value="Response_reg"/>
    <property type="match status" value="1"/>
</dbReference>
<dbReference type="InterPro" id="IPR001789">
    <property type="entry name" value="Sig_transdc_resp-reg_receiver"/>
</dbReference>
<dbReference type="Proteomes" id="UP000291189">
    <property type="component" value="Unassembled WGS sequence"/>
</dbReference>
<dbReference type="EMBL" id="SDPU01000021">
    <property type="protein sequence ID" value="RYU12235.1"/>
    <property type="molecule type" value="Genomic_DNA"/>
</dbReference>
<dbReference type="OrthoDB" id="5244255at2"/>
<dbReference type="InterPro" id="IPR011006">
    <property type="entry name" value="CheY-like_superfamily"/>
</dbReference>
<sequence>MKVLVVEESRVMRQILVRALRQAGLDGLDVLPAEDGRAGLQLAREECPDVVLCGWNVPGLSGAELVSSLRLAVGSGRVVVVSAETASPAVAAEARRAGADVVLAKPVTPEGLAAAVTGEGDPPEPGEDEETGHEAPAHVPTPFEVRDALTTLLARDVEVDAGDPFSGEDARTTYAVYVDERLAARVVAVADVGFSAHAGAAVGLVPAPLAVSAVRRGNLPDMLAENLDEVLNVCGAAVNGPGRPHLRLWSVHHAGEDAPPDVVAFAAVPGRRLDLLVSIPSYGDGRLSFVAVD</sequence>
<gene>
    <name evidence="4" type="ORF">ETU37_09410</name>
</gene>
<organism evidence="4 5">
    <name type="scientific">Nocardioides iriomotensis</name>
    <dbReference type="NCBI Taxonomy" id="715784"/>
    <lineage>
        <taxon>Bacteria</taxon>
        <taxon>Bacillati</taxon>
        <taxon>Actinomycetota</taxon>
        <taxon>Actinomycetes</taxon>
        <taxon>Propionibacteriales</taxon>
        <taxon>Nocardioidaceae</taxon>
        <taxon>Nocardioides</taxon>
    </lineage>
</organism>
<comment type="caution">
    <text evidence="1">Lacks conserved residue(s) required for the propagation of feature annotation.</text>
</comment>
<dbReference type="RefSeq" id="WP_129987010.1">
    <property type="nucleotide sequence ID" value="NZ_SDPU01000021.1"/>
</dbReference>
<feature type="domain" description="Response regulatory" evidence="3">
    <location>
        <begin position="2"/>
        <end position="120"/>
    </location>
</feature>
<protein>
    <submittedName>
        <fullName evidence="4">Response regulator</fullName>
    </submittedName>
</protein>
<evidence type="ECO:0000256" key="2">
    <source>
        <dbReference type="SAM" id="MobiDB-lite"/>
    </source>
</evidence>
<evidence type="ECO:0000259" key="3">
    <source>
        <dbReference type="PROSITE" id="PS50110"/>
    </source>
</evidence>
<evidence type="ECO:0000313" key="4">
    <source>
        <dbReference type="EMBL" id="RYU12235.1"/>
    </source>
</evidence>
<name>A0A4Q5J4A3_9ACTN</name>
<feature type="region of interest" description="Disordered" evidence="2">
    <location>
        <begin position="113"/>
        <end position="138"/>
    </location>
</feature>
<reference evidence="4 5" key="1">
    <citation type="submission" date="2019-01" db="EMBL/GenBank/DDBJ databases">
        <title>Nocardioides guangzhouensis sp. nov., an actinobacterium isolated from soil.</title>
        <authorList>
            <person name="Fu Y."/>
            <person name="Cai Y."/>
            <person name="Lin Z."/>
            <person name="Chen P."/>
        </authorList>
    </citation>
    <scope>NUCLEOTIDE SEQUENCE [LARGE SCALE GENOMIC DNA]</scope>
    <source>
        <strain evidence="4 5">NBRC 105384</strain>
    </source>
</reference>
<dbReference type="InterPro" id="IPR052048">
    <property type="entry name" value="ST_Response_Regulator"/>
</dbReference>
<keyword evidence="5" id="KW-1185">Reference proteome</keyword>
<dbReference type="SUPFAM" id="SSF52172">
    <property type="entry name" value="CheY-like"/>
    <property type="match status" value="1"/>
</dbReference>
<dbReference type="SMART" id="SM00448">
    <property type="entry name" value="REC"/>
    <property type="match status" value="1"/>
</dbReference>
<accession>A0A4Q5J4A3</accession>
<dbReference type="Gene3D" id="3.40.50.2300">
    <property type="match status" value="1"/>
</dbReference>
<evidence type="ECO:0000313" key="5">
    <source>
        <dbReference type="Proteomes" id="UP000291189"/>
    </source>
</evidence>
<proteinExistence type="predicted"/>
<feature type="compositionally biased region" description="Acidic residues" evidence="2">
    <location>
        <begin position="121"/>
        <end position="131"/>
    </location>
</feature>
<comment type="caution">
    <text evidence="4">The sequence shown here is derived from an EMBL/GenBank/DDBJ whole genome shotgun (WGS) entry which is preliminary data.</text>
</comment>
<evidence type="ECO:0000256" key="1">
    <source>
        <dbReference type="PROSITE-ProRule" id="PRU00169"/>
    </source>
</evidence>